<dbReference type="SMART" id="SM00194">
    <property type="entry name" value="PTPc"/>
    <property type="match status" value="1"/>
</dbReference>
<feature type="domain" description="Tyrosine specific protein phosphatases" evidence="4">
    <location>
        <begin position="255"/>
        <end position="376"/>
    </location>
</feature>
<accession>C4Y2Q5</accession>
<organism evidence="5 6">
    <name type="scientific">Clavispora lusitaniae (strain ATCC 42720)</name>
    <name type="common">Yeast</name>
    <name type="synonym">Candida lusitaniae</name>
    <dbReference type="NCBI Taxonomy" id="306902"/>
    <lineage>
        <taxon>Eukaryota</taxon>
        <taxon>Fungi</taxon>
        <taxon>Dikarya</taxon>
        <taxon>Ascomycota</taxon>
        <taxon>Saccharomycotina</taxon>
        <taxon>Pichiomycetes</taxon>
        <taxon>Metschnikowiaceae</taxon>
        <taxon>Clavispora</taxon>
    </lineage>
</organism>
<evidence type="ECO:0000259" key="4">
    <source>
        <dbReference type="PROSITE" id="PS50056"/>
    </source>
</evidence>
<reference evidence="5 6" key="1">
    <citation type="journal article" date="2009" name="Nature">
        <title>Evolution of pathogenicity and sexual reproduction in eight Candida genomes.</title>
        <authorList>
            <person name="Butler G."/>
            <person name="Rasmussen M.D."/>
            <person name="Lin M.F."/>
            <person name="Santos M.A."/>
            <person name="Sakthikumar S."/>
            <person name="Munro C.A."/>
            <person name="Rheinbay E."/>
            <person name="Grabherr M."/>
            <person name="Forche A."/>
            <person name="Reedy J.L."/>
            <person name="Agrafioti I."/>
            <person name="Arnaud M.B."/>
            <person name="Bates S."/>
            <person name="Brown A.J."/>
            <person name="Brunke S."/>
            <person name="Costanzo M.C."/>
            <person name="Fitzpatrick D.A."/>
            <person name="de Groot P.W."/>
            <person name="Harris D."/>
            <person name="Hoyer L.L."/>
            <person name="Hube B."/>
            <person name="Klis F.M."/>
            <person name="Kodira C."/>
            <person name="Lennard N."/>
            <person name="Logue M.E."/>
            <person name="Martin R."/>
            <person name="Neiman A.M."/>
            <person name="Nikolaou E."/>
            <person name="Quail M.A."/>
            <person name="Quinn J."/>
            <person name="Santos M.C."/>
            <person name="Schmitzberger F.F."/>
            <person name="Sherlock G."/>
            <person name="Shah P."/>
            <person name="Silverstein K.A."/>
            <person name="Skrzypek M.S."/>
            <person name="Soll D."/>
            <person name="Staggs R."/>
            <person name="Stansfield I."/>
            <person name="Stumpf M.P."/>
            <person name="Sudbery P.E."/>
            <person name="Srikantha T."/>
            <person name="Zeng Q."/>
            <person name="Berman J."/>
            <person name="Berriman M."/>
            <person name="Heitman J."/>
            <person name="Gow N.A."/>
            <person name="Lorenz M.C."/>
            <person name="Birren B.W."/>
            <person name="Kellis M."/>
            <person name="Cuomo C.A."/>
        </authorList>
    </citation>
    <scope>NUCLEOTIDE SEQUENCE [LARGE SCALE GENOMIC DNA]</scope>
    <source>
        <strain evidence="5 6">ATCC 42720</strain>
    </source>
</reference>
<dbReference type="PANTHER" id="PTHR19134:SF449">
    <property type="entry name" value="TYROSINE-PROTEIN PHOSPHATASE 1"/>
    <property type="match status" value="1"/>
</dbReference>
<proteinExistence type="inferred from homology"/>
<dbReference type="InterPro" id="IPR029021">
    <property type="entry name" value="Prot-tyrosine_phosphatase-like"/>
</dbReference>
<evidence type="ECO:0000313" key="6">
    <source>
        <dbReference type="Proteomes" id="UP000007703"/>
    </source>
</evidence>
<dbReference type="VEuPathDB" id="FungiDB:CLUG_02818"/>
<evidence type="ECO:0000256" key="1">
    <source>
        <dbReference type="ARBA" id="ARBA00009649"/>
    </source>
</evidence>
<evidence type="ECO:0000259" key="3">
    <source>
        <dbReference type="PROSITE" id="PS50055"/>
    </source>
</evidence>
<name>C4Y2Q5_CLAL4</name>
<comment type="similarity">
    <text evidence="1">Belongs to the protein-tyrosine phosphatase family. Non-receptor class subfamily.</text>
</comment>
<dbReference type="SMART" id="SM00404">
    <property type="entry name" value="PTPc_motif"/>
    <property type="match status" value="1"/>
</dbReference>
<gene>
    <name evidence="5" type="ORF">CLUG_02818</name>
</gene>
<evidence type="ECO:0000256" key="2">
    <source>
        <dbReference type="SAM" id="MobiDB-lite"/>
    </source>
</evidence>
<dbReference type="STRING" id="306902.C4Y2Q5"/>
<dbReference type="OrthoDB" id="10253954at2759"/>
<dbReference type="GO" id="GO:0004725">
    <property type="term" value="F:protein tyrosine phosphatase activity"/>
    <property type="evidence" value="ECO:0007669"/>
    <property type="project" value="InterPro"/>
</dbReference>
<dbReference type="EMBL" id="CH408078">
    <property type="protein sequence ID" value="EEQ38692.1"/>
    <property type="molecule type" value="Genomic_DNA"/>
</dbReference>
<dbReference type="PANTHER" id="PTHR19134">
    <property type="entry name" value="RECEPTOR-TYPE TYROSINE-PROTEIN PHOSPHATASE"/>
    <property type="match status" value="1"/>
</dbReference>
<dbReference type="InterPro" id="IPR003595">
    <property type="entry name" value="Tyr_Pase_cat"/>
</dbReference>
<dbReference type="PRINTS" id="PR00700">
    <property type="entry name" value="PRTYPHPHTASE"/>
</dbReference>
<dbReference type="Pfam" id="PF00102">
    <property type="entry name" value="Y_phosphatase"/>
    <property type="match status" value="2"/>
</dbReference>
<sequence length="387" mass="43328">MRTPHKDAPAQNVYSLHFPPLSSTFRRLPSRLMILRLSPQTQRALDISTREQRARFAAICAECEDHLADHASPNSPWAVSAALSPSNRGRNRYSNVFPWDRTRVKLPAPDHLDYINASWVDMGANRQYIAAQGPLHNTGHHFWAMCYQEAERRGCAAVAICMVTPLVEAGIEKCARYWPSERAPVLELSHLLAQDHITPALTVTWQSETAHPDGFVVTEMTLASPTTTKRVFHYAYSGWRDTRVPESPKPLLALSHVLGEMRAQHPGLVPIVHCSAGVGRTGTFIALDSWCRAPTSPAPASTFEPKSEEPDNAPSKRAAEMSPSHSHSTCANSTPSQPSKSHFSQPEEHPDDLVFQTVRRLRRERMMMVQTVHQYTWLYSVAKSLCE</sequence>
<dbReference type="InterPro" id="IPR000242">
    <property type="entry name" value="PTP_cat"/>
</dbReference>
<dbReference type="PROSITE" id="PS00383">
    <property type="entry name" value="TYR_PHOSPHATASE_1"/>
    <property type="match status" value="1"/>
</dbReference>
<feature type="domain" description="Tyrosine-protein phosphatase" evidence="3">
    <location>
        <begin position="80"/>
        <end position="385"/>
    </location>
</feature>
<dbReference type="KEGG" id="clu:CLUG_02818"/>
<dbReference type="SUPFAM" id="SSF52799">
    <property type="entry name" value="(Phosphotyrosine protein) phosphatases II"/>
    <property type="match status" value="1"/>
</dbReference>
<evidence type="ECO:0000313" key="5">
    <source>
        <dbReference type="EMBL" id="EEQ38692.1"/>
    </source>
</evidence>
<dbReference type="OMA" id="IREPLAH"/>
<feature type="region of interest" description="Disordered" evidence="2">
    <location>
        <begin position="296"/>
        <end position="351"/>
    </location>
</feature>
<dbReference type="InParanoid" id="C4Y2Q5"/>
<dbReference type="CDD" id="cd18533">
    <property type="entry name" value="PTP_fungal"/>
    <property type="match status" value="1"/>
</dbReference>
<protein>
    <recommendedName>
        <fullName evidence="7">Tyrosine-phosphatase</fullName>
    </recommendedName>
</protein>
<dbReference type="FunCoup" id="C4Y2Q5">
    <property type="interactions" value="892"/>
</dbReference>
<evidence type="ECO:0008006" key="7">
    <source>
        <dbReference type="Google" id="ProtNLM"/>
    </source>
</evidence>
<dbReference type="Gene3D" id="3.90.190.10">
    <property type="entry name" value="Protein tyrosine phosphatase superfamily"/>
    <property type="match status" value="1"/>
</dbReference>
<dbReference type="GeneID" id="8498004"/>
<dbReference type="HOGENOM" id="CLU_001645_9_12_1"/>
<dbReference type="PROSITE" id="PS50056">
    <property type="entry name" value="TYR_PHOSPHATASE_2"/>
    <property type="match status" value="1"/>
</dbReference>
<dbReference type="InterPro" id="IPR000387">
    <property type="entry name" value="Tyr_Pase_dom"/>
</dbReference>
<dbReference type="Proteomes" id="UP000007703">
    <property type="component" value="Unassembled WGS sequence"/>
</dbReference>
<dbReference type="AlphaFoldDB" id="C4Y2Q5"/>
<dbReference type="PROSITE" id="PS50055">
    <property type="entry name" value="TYR_PHOSPHATASE_PTP"/>
    <property type="match status" value="1"/>
</dbReference>
<dbReference type="InterPro" id="IPR050348">
    <property type="entry name" value="Protein-Tyr_Phosphatase"/>
</dbReference>
<feature type="compositionally biased region" description="Polar residues" evidence="2">
    <location>
        <begin position="323"/>
        <end position="344"/>
    </location>
</feature>
<dbReference type="InterPro" id="IPR016130">
    <property type="entry name" value="Tyr_Pase_AS"/>
</dbReference>